<gene>
    <name evidence="2" type="ORF">EVAR_37053_1</name>
</gene>
<keyword evidence="3" id="KW-1185">Reference proteome</keyword>
<dbReference type="AlphaFoldDB" id="A0A4C1WF36"/>
<evidence type="ECO:0000256" key="1">
    <source>
        <dbReference type="SAM" id="MobiDB-lite"/>
    </source>
</evidence>
<sequence>MGYFTSIRIQQAPSDLSEAHSYQKIYDRRTPKDLDLARDVNYRTDVQPRSGEEETRQAKKGRGGARGHSACRAVGSRTRRLRRAGTCGSWHQSLRRLDEKCRM</sequence>
<proteinExistence type="predicted"/>
<evidence type="ECO:0000313" key="2">
    <source>
        <dbReference type="EMBL" id="GBP49968.1"/>
    </source>
</evidence>
<name>A0A4C1WF36_EUMVA</name>
<feature type="region of interest" description="Disordered" evidence="1">
    <location>
        <begin position="40"/>
        <end position="78"/>
    </location>
</feature>
<accession>A0A4C1WF36</accession>
<comment type="caution">
    <text evidence="2">The sequence shown here is derived from an EMBL/GenBank/DDBJ whole genome shotgun (WGS) entry which is preliminary data.</text>
</comment>
<organism evidence="2 3">
    <name type="scientific">Eumeta variegata</name>
    <name type="common">Bagworm moth</name>
    <name type="synonym">Eumeta japonica</name>
    <dbReference type="NCBI Taxonomy" id="151549"/>
    <lineage>
        <taxon>Eukaryota</taxon>
        <taxon>Metazoa</taxon>
        <taxon>Ecdysozoa</taxon>
        <taxon>Arthropoda</taxon>
        <taxon>Hexapoda</taxon>
        <taxon>Insecta</taxon>
        <taxon>Pterygota</taxon>
        <taxon>Neoptera</taxon>
        <taxon>Endopterygota</taxon>
        <taxon>Lepidoptera</taxon>
        <taxon>Glossata</taxon>
        <taxon>Ditrysia</taxon>
        <taxon>Tineoidea</taxon>
        <taxon>Psychidae</taxon>
        <taxon>Oiketicinae</taxon>
        <taxon>Eumeta</taxon>
    </lineage>
</organism>
<protein>
    <submittedName>
        <fullName evidence="2">Uncharacterized protein</fullName>
    </submittedName>
</protein>
<evidence type="ECO:0000313" key="3">
    <source>
        <dbReference type="Proteomes" id="UP000299102"/>
    </source>
</evidence>
<dbReference type="Proteomes" id="UP000299102">
    <property type="component" value="Unassembled WGS sequence"/>
</dbReference>
<reference evidence="2 3" key="1">
    <citation type="journal article" date="2019" name="Commun. Biol.">
        <title>The bagworm genome reveals a unique fibroin gene that provides high tensile strength.</title>
        <authorList>
            <person name="Kono N."/>
            <person name="Nakamura H."/>
            <person name="Ohtoshi R."/>
            <person name="Tomita M."/>
            <person name="Numata K."/>
            <person name="Arakawa K."/>
        </authorList>
    </citation>
    <scope>NUCLEOTIDE SEQUENCE [LARGE SCALE GENOMIC DNA]</scope>
</reference>
<dbReference type="EMBL" id="BGZK01000555">
    <property type="protein sequence ID" value="GBP49968.1"/>
    <property type="molecule type" value="Genomic_DNA"/>
</dbReference>